<evidence type="ECO:0000256" key="7">
    <source>
        <dbReference type="ARBA" id="ARBA00023136"/>
    </source>
</evidence>
<dbReference type="InterPro" id="IPR004179">
    <property type="entry name" value="Sec63-dom"/>
</dbReference>
<proteinExistence type="predicted"/>
<evidence type="ECO:0000256" key="1">
    <source>
        <dbReference type="ARBA" id="ARBA00004477"/>
    </source>
</evidence>
<dbReference type="CDD" id="cd06257">
    <property type="entry name" value="DnaJ"/>
    <property type="match status" value="1"/>
</dbReference>
<dbReference type="OrthoDB" id="1734229at2759"/>
<feature type="transmembrane region" description="Helical" evidence="10">
    <location>
        <begin position="12"/>
        <end position="33"/>
    </location>
</feature>
<comment type="caution">
    <text evidence="12">The sequence shown here is derived from an EMBL/GenBank/DDBJ whole genome shotgun (WGS) entry which is preliminary data.</text>
</comment>
<dbReference type="SUPFAM" id="SSF81296">
    <property type="entry name" value="E set domains"/>
    <property type="match status" value="1"/>
</dbReference>
<keyword evidence="8" id="KW-0143">Chaperone</keyword>
<dbReference type="Gene3D" id="2.60.40.150">
    <property type="entry name" value="C2 domain"/>
    <property type="match status" value="1"/>
</dbReference>
<feature type="region of interest" description="Disordered" evidence="9">
    <location>
        <begin position="487"/>
        <end position="529"/>
    </location>
</feature>
<sequence>MTQYSYDDTGVYFAYFVVSVLTLILLPASYSWIAGRSQSFAKASSCQCSQCKAKFNANRKRDRQASWAWRFSKTVLILTGWSIVGYLGYVIYVTEIETPTQWDPWKVLGVAQSATKSEIRRAYRALSLTQHPDKVEDALKSKANEIFADISKAYKTLTNAEAFKKFEEWGDPDGKGSFSMGIALPTAIVAAHNSPWVLLAYGLVFGGLLPWRIGKWWYKTRKYTKDGVLSKSMGTLFKRTHEETGLKSMMVTLAQCAEFGDNDNVPFRGDADIKQCEALEPLIAAAFKAQGEEWDAARELKDVEGKPAARKALLHLLAHLSRPKGYVPSADAQRTITKMAHLVQRGLLQITLARGWLIPSLYSMDLTQLMSQGTWHTRSALLQVPHVTVDHVKSMMARDPPVRSLQDFAEIGEKDRRGLFKGLKEDQFKDMVAFLAAYPRIVLEKLDFKVIGEPNITPGSLVTCILKVRLAPISISMDELKKEYDAKKAAKADGANNKGTDQDVDEDEEDVDALGLDGEGDGGRGTAATAKLAPQVKFSHSPRFPADKRPGWWVFIGNLGANRVINATRVGDLQDRKTIKVQFQAPGQPGVYPFSVFIKSDHWVGADMRLDVQMKVDPMDQERMAALARAEQEDEISDPEEDTLAGQMAVLRGQKTKQMGEEGQDGEWEDEESSSDED</sequence>
<dbReference type="GO" id="GO:0006620">
    <property type="term" value="P:post-translational protein targeting to endoplasmic reticulum membrane"/>
    <property type="evidence" value="ECO:0007669"/>
    <property type="project" value="TreeGrafter"/>
</dbReference>
<keyword evidence="4" id="KW-0256">Endoplasmic reticulum</keyword>
<feature type="compositionally biased region" description="Acidic residues" evidence="9">
    <location>
        <begin position="502"/>
        <end position="512"/>
    </location>
</feature>
<dbReference type="InterPro" id="IPR035892">
    <property type="entry name" value="C2_domain_sf"/>
</dbReference>
<dbReference type="InterPro" id="IPR014756">
    <property type="entry name" value="Ig_E-set"/>
</dbReference>
<gene>
    <name evidence="12" type="ORF">BCR44DRAFT_36380</name>
</gene>
<dbReference type="Gene3D" id="1.10.3380.10">
    <property type="entry name" value="Sec63 N-terminal domain-like domain"/>
    <property type="match status" value="1"/>
</dbReference>
<protein>
    <submittedName>
        <fullName evidence="12">Sec63 Brl domain-domain-containing protein</fullName>
    </submittedName>
</protein>
<accession>A0A1Y2HQH3</accession>
<name>A0A1Y2HQH3_9FUNG</name>
<evidence type="ECO:0000256" key="4">
    <source>
        <dbReference type="ARBA" id="ARBA00022824"/>
    </source>
</evidence>
<dbReference type="SMART" id="SM00271">
    <property type="entry name" value="DnaJ"/>
    <property type="match status" value="1"/>
</dbReference>
<dbReference type="GO" id="GO:0006614">
    <property type="term" value="P:SRP-dependent cotranslational protein targeting to membrane"/>
    <property type="evidence" value="ECO:0007669"/>
    <property type="project" value="TreeGrafter"/>
</dbReference>
<dbReference type="PROSITE" id="PS50076">
    <property type="entry name" value="DNAJ_2"/>
    <property type="match status" value="1"/>
</dbReference>
<dbReference type="GO" id="GO:0008320">
    <property type="term" value="F:protein transmembrane transporter activity"/>
    <property type="evidence" value="ECO:0007669"/>
    <property type="project" value="TreeGrafter"/>
</dbReference>
<evidence type="ECO:0000256" key="9">
    <source>
        <dbReference type="SAM" id="MobiDB-lite"/>
    </source>
</evidence>
<dbReference type="Gene3D" id="1.10.287.110">
    <property type="entry name" value="DnaJ domain"/>
    <property type="match status" value="1"/>
</dbReference>
<comment type="subcellular location">
    <subcellularLocation>
        <location evidence="1">Endoplasmic reticulum membrane</location>
        <topology evidence="1">Multi-pass membrane protein</topology>
    </subcellularLocation>
</comment>
<evidence type="ECO:0000256" key="6">
    <source>
        <dbReference type="ARBA" id="ARBA00022989"/>
    </source>
</evidence>
<dbReference type="PANTHER" id="PTHR24075">
    <property type="entry name" value="SEC63 DOMAIN-CONTAINING"/>
    <property type="match status" value="1"/>
</dbReference>
<dbReference type="Pfam" id="PF00226">
    <property type="entry name" value="DnaJ"/>
    <property type="match status" value="1"/>
</dbReference>
<feature type="transmembrane region" description="Helical" evidence="10">
    <location>
        <begin position="67"/>
        <end position="92"/>
    </location>
</feature>
<dbReference type="EMBL" id="MCFL01000015">
    <property type="protein sequence ID" value="ORZ36855.1"/>
    <property type="molecule type" value="Genomic_DNA"/>
</dbReference>
<evidence type="ECO:0000313" key="12">
    <source>
        <dbReference type="EMBL" id="ORZ36855.1"/>
    </source>
</evidence>
<dbReference type="InterPro" id="IPR036869">
    <property type="entry name" value="J_dom_sf"/>
</dbReference>
<dbReference type="SUPFAM" id="SSF46565">
    <property type="entry name" value="Chaperone J-domain"/>
    <property type="match status" value="1"/>
</dbReference>
<dbReference type="SUPFAM" id="SSF158702">
    <property type="entry name" value="Sec63 N-terminal domain-like"/>
    <property type="match status" value="1"/>
</dbReference>
<reference evidence="12 13" key="1">
    <citation type="submission" date="2016-07" db="EMBL/GenBank/DDBJ databases">
        <title>Pervasive Adenine N6-methylation of Active Genes in Fungi.</title>
        <authorList>
            <consortium name="DOE Joint Genome Institute"/>
            <person name="Mondo S.J."/>
            <person name="Dannebaum R.O."/>
            <person name="Kuo R.C."/>
            <person name="Labutti K."/>
            <person name="Haridas S."/>
            <person name="Kuo A."/>
            <person name="Salamov A."/>
            <person name="Ahrendt S.R."/>
            <person name="Lipzen A."/>
            <person name="Sullivan W."/>
            <person name="Andreopoulos W.B."/>
            <person name="Clum A."/>
            <person name="Lindquist E."/>
            <person name="Daum C."/>
            <person name="Ramamoorthy G.K."/>
            <person name="Gryganskyi A."/>
            <person name="Culley D."/>
            <person name="Magnuson J.K."/>
            <person name="James T.Y."/>
            <person name="O'Malley M.A."/>
            <person name="Stajich J.E."/>
            <person name="Spatafora J.W."/>
            <person name="Visel A."/>
            <person name="Grigoriev I.V."/>
        </authorList>
    </citation>
    <scope>NUCLEOTIDE SEQUENCE [LARGE SCALE GENOMIC DNA]</scope>
    <source>
        <strain evidence="12 13">PL171</strain>
    </source>
</reference>
<keyword evidence="2" id="KW-0813">Transport</keyword>
<dbReference type="SMART" id="SM00973">
    <property type="entry name" value="Sec63"/>
    <property type="match status" value="1"/>
</dbReference>
<feature type="domain" description="J" evidence="11">
    <location>
        <begin position="103"/>
        <end position="170"/>
    </location>
</feature>
<keyword evidence="3 10" id="KW-0812">Transmembrane</keyword>
<dbReference type="GO" id="GO:0031207">
    <property type="term" value="C:Sec62/Sec63 complex"/>
    <property type="evidence" value="ECO:0007669"/>
    <property type="project" value="TreeGrafter"/>
</dbReference>
<evidence type="ECO:0000256" key="5">
    <source>
        <dbReference type="ARBA" id="ARBA00022927"/>
    </source>
</evidence>
<dbReference type="PANTHER" id="PTHR24075:SF0">
    <property type="entry name" value="TRANSLOCATION PROTEIN SEC63 HOMOLOG"/>
    <property type="match status" value="1"/>
</dbReference>
<evidence type="ECO:0000256" key="10">
    <source>
        <dbReference type="SAM" id="Phobius"/>
    </source>
</evidence>
<organism evidence="12 13">
    <name type="scientific">Catenaria anguillulae PL171</name>
    <dbReference type="NCBI Taxonomy" id="765915"/>
    <lineage>
        <taxon>Eukaryota</taxon>
        <taxon>Fungi</taxon>
        <taxon>Fungi incertae sedis</taxon>
        <taxon>Blastocladiomycota</taxon>
        <taxon>Blastocladiomycetes</taxon>
        <taxon>Blastocladiales</taxon>
        <taxon>Catenariaceae</taxon>
        <taxon>Catenaria</taxon>
    </lineage>
</organism>
<dbReference type="AlphaFoldDB" id="A0A1Y2HQH3"/>
<dbReference type="STRING" id="765915.A0A1Y2HQH3"/>
<dbReference type="PRINTS" id="PR00625">
    <property type="entry name" value="JDOMAIN"/>
</dbReference>
<evidence type="ECO:0000256" key="2">
    <source>
        <dbReference type="ARBA" id="ARBA00022448"/>
    </source>
</evidence>
<keyword evidence="6 10" id="KW-1133">Transmembrane helix</keyword>
<dbReference type="Pfam" id="PF02889">
    <property type="entry name" value="Sec63"/>
    <property type="match status" value="1"/>
</dbReference>
<keyword evidence="7 10" id="KW-0472">Membrane</keyword>
<dbReference type="InterPro" id="IPR001623">
    <property type="entry name" value="DnaJ_domain"/>
</dbReference>
<keyword evidence="5" id="KW-0653">Protein transport</keyword>
<dbReference type="GO" id="GO:0003723">
    <property type="term" value="F:RNA binding"/>
    <property type="evidence" value="ECO:0007669"/>
    <property type="project" value="TreeGrafter"/>
</dbReference>
<feature type="region of interest" description="Disordered" evidence="9">
    <location>
        <begin position="648"/>
        <end position="678"/>
    </location>
</feature>
<dbReference type="Proteomes" id="UP000193411">
    <property type="component" value="Unassembled WGS sequence"/>
</dbReference>
<evidence type="ECO:0000313" key="13">
    <source>
        <dbReference type="Proteomes" id="UP000193411"/>
    </source>
</evidence>
<evidence type="ECO:0000256" key="8">
    <source>
        <dbReference type="ARBA" id="ARBA00023186"/>
    </source>
</evidence>
<evidence type="ECO:0000259" key="11">
    <source>
        <dbReference type="PROSITE" id="PS50076"/>
    </source>
</evidence>
<feature type="compositionally biased region" description="Acidic residues" evidence="9">
    <location>
        <begin position="662"/>
        <end position="678"/>
    </location>
</feature>
<dbReference type="Gene3D" id="1.10.150.20">
    <property type="entry name" value="5' to 3' exonuclease, C-terminal subdomain"/>
    <property type="match status" value="1"/>
</dbReference>
<evidence type="ECO:0000256" key="3">
    <source>
        <dbReference type="ARBA" id="ARBA00022692"/>
    </source>
</evidence>
<keyword evidence="13" id="KW-1185">Reference proteome</keyword>